<dbReference type="InterPro" id="IPR050570">
    <property type="entry name" value="Cell_wall_metabolism_enzyme"/>
</dbReference>
<reference evidence="2" key="1">
    <citation type="submission" date="2019-03" db="EMBL/GenBank/DDBJ databases">
        <title>Single cell metagenomics reveals metabolic interactions within the superorganism composed of flagellate Streblomastix strix and complex community of Bacteroidetes bacteria on its surface.</title>
        <authorList>
            <person name="Treitli S.C."/>
            <person name="Kolisko M."/>
            <person name="Husnik F."/>
            <person name="Keeling P."/>
            <person name="Hampl V."/>
        </authorList>
    </citation>
    <scope>NUCLEOTIDE SEQUENCE</scope>
    <source>
        <strain evidence="2">STM</strain>
    </source>
</reference>
<dbReference type="CDD" id="cd12797">
    <property type="entry name" value="M23_peptidase"/>
    <property type="match status" value="1"/>
</dbReference>
<dbReference type="Gene3D" id="3.10.350.10">
    <property type="entry name" value="LysM domain"/>
    <property type="match status" value="1"/>
</dbReference>
<dbReference type="PANTHER" id="PTHR21666:SF270">
    <property type="entry name" value="MUREIN HYDROLASE ACTIVATOR ENVC"/>
    <property type="match status" value="1"/>
</dbReference>
<dbReference type="InterPro" id="IPR016047">
    <property type="entry name" value="M23ase_b-sheet_dom"/>
</dbReference>
<dbReference type="SUPFAM" id="SSF54106">
    <property type="entry name" value="LysM domain"/>
    <property type="match status" value="1"/>
</dbReference>
<feature type="domain" description="LysM" evidence="1">
    <location>
        <begin position="309"/>
        <end position="353"/>
    </location>
</feature>
<keyword evidence="2" id="KW-0378">Hydrolase</keyword>
<dbReference type="Gene3D" id="2.70.70.10">
    <property type="entry name" value="Glucose Permease (Domain IIA)"/>
    <property type="match status" value="1"/>
</dbReference>
<proteinExistence type="predicted"/>
<dbReference type="SUPFAM" id="SSF51261">
    <property type="entry name" value="Duplicated hybrid motif"/>
    <property type="match status" value="1"/>
</dbReference>
<protein>
    <submittedName>
        <fullName evidence="2">Murein hydrolase activator NlpD</fullName>
    </submittedName>
</protein>
<dbReference type="InterPro" id="IPR011055">
    <property type="entry name" value="Dup_hybrid_motif"/>
</dbReference>
<dbReference type="InterPro" id="IPR018392">
    <property type="entry name" value="LysM"/>
</dbReference>
<dbReference type="GO" id="GO:0004222">
    <property type="term" value="F:metalloendopeptidase activity"/>
    <property type="evidence" value="ECO:0007669"/>
    <property type="project" value="TreeGrafter"/>
</dbReference>
<accession>A0A5J4Q1J9</accession>
<dbReference type="FunFam" id="2.70.70.10:FF:000015">
    <property type="entry name" value="LysM domain-containing protein"/>
    <property type="match status" value="1"/>
</dbReference>
<evidence type="ECO:0000259" key="1">
    <source>
        <dbReference type="PROSITE" id="PS51782"/>
    </source>
</evidence>
<dbReference type="EMBL" id="SNRY01005641">
    <property type="protein sequence ID" value="KAA6314453.1"/>
    <property type="molecule type" value="Genomic_DNA"/>
</dbReference>
<evidence type="ECO:0000313" key="2">
    <source>
        <dbReference type="EMBL" id="KAA6314453.1"/>
    </source>
</evidence>
<dbReference type="PANTHER" id="PTHR21666">
    <property type="entry name" value="PEPTIDASE-RELATED"/>
    <property type="match status" value="1"/>
</dbReference>
<dbReference type="InterPro" id="IPR036779">
    <property type="entry name" value="LysM_dom_sf"/>
</dbReference>
<name>A0A5J4Q1J9_9ZZZZ</name>
<organism evidence="2">
    <name type="scientific">termite gut metagenome</name>
    <dbReference type="NCBI Taxonomy" id="433724"/>
    <lineage>
        <taxon>unclassified sequences</taxon>
        <taxon>metagenomes</taxon>
        <taxon>organismal metagenomes</taxon>
    </lineage>
</organism>
<comment type="caution">
    <text evidence="2">The sequence shown here is derived from an EMBL/GenBank/DDBJ whole genome shotgun (WGS) entry which is preliminary data.</text>
</comment>
<dbReference type="Pfam" id="PF01476">
    <property type="entry name" value="LysM"/>
    <property type="match status" value="1"/>
</dbReference>
<dbReference type="SMART" id="SM00257">
    <property type="entry name" value="LysM"/>
    <property type="match status" value="1"/>
</dbReference>
<dbReference type="Pfam" id="PF01551">
    <property type="entry name" value="Peptidase_M23"/>
    <property type="match status" value="1"/>
</dbReference>
<dbReference type="CDD" id="cd00118">
    <property type="entry name" value="LysM"/>
    <property type="match status" value="1"/>
</dbReference>
<gene>
    <name evidence="2" type="ORF">EZS27_034931</name>
</gene>
<dbReference type="AlphaFoldDB" id="A0A5J4Q1J9"/>
<dbReference type="PROSITE" id="PS51782">
    <property type="entry name" value="LYSM"/>
    <property type="match status" value="1"/>
</dbReference>
<sequence length="354" mass="39784">MLIITNKKIYFPKKIFSLDVFLCETQILTLIEADMKLDYPRKVGMLIAVLITLSLNSFAQDLIARQAPIDKTFKKIDSLVLRKLIISESISSSLVSDLYPHWNNSHTKTFSSPIDIPEKYSIDLSDFSMPTASKHITSSFGPRKGRIHYGIDIKVYTGDTIVAAFGGKVRVVNSERRGYGKYIVIRHNNGLETLYAHLSKQLVNENQEVKAGEAIGLGGNTGRSTGSHLHFETRFLGVAINPAKIFDFRLQDIVADRYVFTKSKISTQKDSHSMRINIKENTYTAKAETNTNNNIVKSDSNNNNEDFNQYHMVKRGDNLTRIAKTKATSISQLCKLNGITAKTILQPGQILRYS</sequence>